<keyword evidence="1" id="KW-0472">Membrane</keyword>
<keyword evidence="2" id="KW-0614">Plasmid</keyword>
<dbReference type="EMBL" id="MN821364">
    <property type="protein sequence ID" value="QLG00530.1"/>
    <property type="molecule type" value="Genomic_DNA"/>
</dbReference>
<evidence type="ECO:0000256" key="1">
    <source>
        <dbReference type="SAM" id="Phobius"/>
    </source>
</evidence>
<dbReference type="AlphaFoldDB" id="A0A7D5FVI7"/>
<sequence length="31" mass="3335">MDFEIANIAGVTVIFLPTANILCILTLISNN</sequence>
<name>A0A7D5FVI7_9ENTR</name>
<feature type="transmembrane region" description="Helical" evidence="1">
    <location>
        <begin position="6"/>
        <end position="28"/>
    </location>
</feature>
<protein>
    <submittedName>
        <fullName evidence="2">Uncharacterized protein</fullName>
    </submittedName>
</protein>
<organism evidence="2">
    <name type="scientific">Leclercia adecarboxylata</name>
    <dbReference type="NCBI Taxonomy" id="83655"/>
    <lineage>
        <taxon>Bacteria</taxon>
        <taxon>Pseudomonadati</taxon>
        <taxon>Pseudomonadota</taxon>
        <taxon>Gammaproteobacteria</taxon>
        <taxon>Enterobacterales</taxon>
        <taxon>Enterobacteriaceae</taxon>
        <taxon>Leclercia</taxon>
    </lineage>
</organism>
<keyword evidence="1" id="KW-0812">Transmembrane</keyword>
<reference evidence="2" key="1">
    <citation type="submission" date="2019-12" db="EMBL/GenBank/DDBJ databases">
        <authorList>
            <person name="Zhou D."/>
        </authorList>
    </citation>
    <scope>NUCLEOTIDE SEQUENCE</scope>
    <source>
        <strain evidence="2">P12375</strain>
        <plasmid evidence="2">pP12375-3FII</plasmid>
    </source>
</reference>
<evidence type="ECO:0000313" key="2">
    <source>
        <dbReference type="EMBL" id="QLG00530.1"/>
    </source>
</evidence>
<proteinExistence type="predicted"/>
<accession>A0A7D5FVI7</accession>
<geneLocation type="plasmid" evidence="2">
    <name>pP12375-3FII</name>
</geneLocation>
<keyword evidence="1" id="KW-1133">Transmembrane helix</keyword>